<keyword evidence="4" id="KW-1185">Reference proteome</keyword>
<feature type="compositionally biased region" description="Basic residues" evidence="1">
    <location>
        <begin position="137"/>
        <end position="146"/>
    </location>
</feature>
<protein>
    <submittedName>
        <fullName evidence="3">Uncharacterized protein</fullName>
    </submittedName>
</protein>
<evidence type="ECO:0000313" key="4">
    <source>
        <dbReference type="Proteomes" id="UP000091820"/>
    </source>
</evidence>
<feature type="transmembrane region" description="Helical" evidence="2">
    <location>
        <begin position="12"/>
        <end position="31"/>
    </location>
</feature>
<evidence type="ECO:0000313" key="3">
    <source>
        <dbReference type="EnsemblMetazoa" id="GBRI024997-PA"/>
    </source>
</evidence>
<feature type="compositionally biased region" description="Acidic residues" evidence="1">
    <location>
        <begin position="75"/>
        <end position="86"/>
    </location>
</feature>
<feature type="compositionally biased region" description="Low complexity" evidence="1">
    <location>
        <begin position="127"/>
        <end position="136"/>
    </location>
</feature>
<accession>A0A1A9WMF9</accession>
<proteinExistence type="predicted"/>
<dbReference type="AlphaFoldDB" id="A0A1A9WMF9"/>
<reference evidence="4" key="1">
    <citation type="submission" date="2014-03" db="EMBL/GenBank/DDBJ databases">
        <authorList>
            <person name="Aksoy S."/>
            <person name="Warren W."/>
            <person name="Wilson R.K."/>
        </authorList>
    </citation>
    <scope>NUCLEOTIDE SEQUENCE [LARGE SCALE GENOMIC DNA]</scope>
    <source>
        <strain evidence="4">IAEA</strain>
    </source>
</reference>
<keyword evidence="2" id="KW-1133">Transmembrane helix</keyword>
<organism evidence="3 4">
    <name type="scientific">Glossina brevipalpis</name>
    <dbReference type="NCBI Taxonomy" id="37001"/>
    <lineage>
        <taxon>Eukaryota</taxon>
        <taxon>Metazoa</taxon>
        <taxon>Ecdysozoa</taxon>
        <taxon>Arthropoda</taxon>
        <taxon>Hexapoda</taxon>
        <taxon>Insecta</taxon>
        <taxon>Pterygota</taxon>
        <taxon>Neoptera</taxon>
        <taxon>Endopterygota</taxon>
        <taxon>Diptera</taxon>
        <taxon>Brachycera</taxon>
        <taxon>Muscomorpha</taxon>
        <taxon>Hippoboscoidea</taxon>
        <taxon>Glossinidae</taxon>
        <taxon>Glossina</taxon>
    </lineage>
</organism>
<dbReference type="EnsemblMetazoa" id="GBRI024997-RA">
    <property type="protein sequence ID" value="GBRI024997-PA"/>
    <property type="gene ID" value="GBRI024997"/>
</dbReference>
<reference evidence="3" key="2">
    <citation type="submission" date="2020-05" db="UniProtKB">
        <authorList>
            <consortium name="EnsemblMetazoa"/>
        </authorList>
    </citation>
    <scope>IDENTIFICATION</scope>
    <source>
        <strain evidence="3">IAEA</strain>
    </source>
</reference>
<keyword evidence="2" id="KW-0812">Transmembrane</keyword>
<keyword evidence="2" id="KW-0472">Membrane</keyword>
<dbReference type="Proteomes" id="UP000091820">
    <property type="component" value="Unassembled WGS sequence"/>
</dbReference>
<evidence type="ECO:0000256" key="1">
    <source>
        <dbReference type="SAM" id="MobiDB-lite"/>
    </source>
</evidence>
<sequence length="146" mass="16422">MKTMKRLEFTFFIFSINLIWKVSWINILAVLKQKPVDDLYSDLQDYCVIQGEVDFALGAAERLGLLDPTAMVNENEIEGEGEDDDEHPTSPNNCYGPNERGRGHRKRSSLCGHSSSGSRRKRPPPSGGSRSGSQKKQTPKRKSLRI</sequence>
<evidence type="ECO:0000256" key="2">
    <source>
        <dbReference type="SAM" id="Phobius"/>
    </source>
</evidence>
<dbReference type="VEuPathDB" id="VectorBase:GBRI024997"/>
<name>A0A1A9WMF9_9MUSC</name>
<feature type="region of interest" description="Disordered" evidence="1">
    <location>
        <begin position="71"/>
        <end position="146"/>
    </location>
</feature>